<organism evidence="2 3">
    <name type="scientific">Zingiber officinale</name>
    <name type="common">Ginger</name>
    <name type="synonym">Amomum zingiber</name>
    <dbReference type="NCBI Taxonomy" id="94328"/>
    <lineage>
        <taxon>Eukaryota</taxon>
        <taxon>Viridiplantae</taxon>
        <taxon>Streptophyta</taxon>
        <taxon>Embryophyta</taxon>
        <taxon>Tracheophyta</taxon>
        <taxon>Spermatophyta</taxon>
        <taxon>Magnoliopsida</taxon>
        <taxon>Liliopsida</taxon>
        <taxon>Zingiberales</taxon>
        <taxon>Zingiberaceae</taxon>
        <taxon>Zingiber</taxon>
    </lineage>
</organism>
<gene>
    <name evidence="2" type="ORF">ZIOFF_063135</name>
</gene>
<sequence>MANNILYAGDTLYSDYSLTEGSYTFTMQDDCNLVLDESRLEVWSSNTTGQGTACHVKLYTDGNLVIYNSNDKPINWSSDTAGKEDKYILVVHRDGHVVIYEPIWTRPNRNTANYKGVVTVKRGHSDTSITAADNNILYAGDTLNTSQSLTQGSHTFIMQSDCNLVLDDGQNQALWTSATNGLGDNCFANLQTDGNLVIHNDKNEAVWSTNTAGKEDKYILVLHRDGHIMIYKPIWTRPNNDDNSTNRKIAMVTNN</sequence>
<proteinExistence type="predicted"/>
<name>A0A8J5KFU5_ZINOF</name>
<dbReference type="SMART" id="SM00108">
    <property type="entry name" value="B_lectin"/>
    <property type="match status" value="2"/>
</dbReference>
<dbReference type="EMBL" id="JACMSC010000017">
    <property type="protein sequence ID" value="KAG6479667.1"/>
    <property type="molecule type" value="Genomic_DNA"/>
</dbReference>
<dbReference type="Gene3D" id="2.90.10.10">
    <property type="entry name" value="Bulb-type lectin domain"/>
    <property type="match status" value="2"/>
</dbReference>
<evidence type="ECO:0000313" key="2">
    <source>
        <dbReference type="EMBL" id="KAG6479667.1"/>
    </source>
</evidence>
<dbReference type="AlphaFoldDB" id="A0A8J5KFU5"/>
<dbReference type="PROSITE" id="PS50927">
    <property type="entry name" value="BULB_LECTIN"/>
    <property type="match status" value="2"/>
</dbReference>
<accession>A0A8J5KFU5</accession>
<reference evidence="2 3" key="1">
    <citation type="submission" date="2020-08" db="EMBL/GenBank/DDBJ databases">
        <title>Plant Genome Project.</title>
        <authorList>
            <person name="Zhang R.-G."/>
        </authorList>
    </citation>
    <scope>NUCLEOTIDE SEQUENCE [LARGE SCALE GENOMIC DNA]</scope>
    <source>
        <tissue evidence="2">Rhizome</tissue>
    </source>
</reference>
<feature type="domain" description="Bulb-type lectin" evidence="1">
    <location>
        <begin position="134"/>
        <end position="243"/>
    </location>
</feature>
<keyword evidence="3" id="KW-1185">Reference proteome</keyword>
<dbReference type="SUPFAM" id="SSF51110">
    <property type="entry name" value="alpha-D-mannose-specific plant lectins"/>
    <property type="match status" value="2"/>
</dbReference>
<dbReference type="InterPro" id="IPR001480">
    <property type="entry name" value="Bulb-type_lectin_dom"/>
</dbReference>
<protein>
    <recommendedName>
        <fullName evidence="1">Bulb-type lectin domain-containing protein</fullName>
    </recommendedName>
</protein>
<dbReference type="InterPro" id="IPR036426">
    <property type="entry name" value="Bulb-type_lectin_dom_sf"/>
</dbReference>
<dbReference type="GO" id="GO:0051707">
    <property type="term" value="P:response to other organism"/>
    <property type="evidence" value="ECO:0007669"/>
    <property type="project" value="UniProtKB-ARBA"/>
</dbReference>
<evidence type="ECO:0000259" key="1">
    <source>
        <dbReference type="PROSITE" id="PS50927"/>
    </source>
</evidence>
<evidence type="ECO:0000313" key="3">
    <source>
        <dbReference type="Proteomes" id="UP000734854"/>
    </source>
</evidence>
<dbReference type="CDD" id="cd00028">
    <property type="entry name" value="B_lectin"/>
    <property type="match status" value="2"/>
</dbReference>
<dbReference type="Proteomes" id="UP000734854">
    <property type="component" value="Unassembled WGS sequence"/>
</dbReference>
<comment type="caution">
    <text evidence="2">The sequence shown here is derived from an EMBL/GenBank/DDBJ whole genome shotgun (WGS) entry which is preliminary data.</text>
</comment>
<feature type="domain" description="Bulb-type lectin" evidence="1">
    <location>
        <begin position="3"/>
        <end position="112"/>
    </location>
</feature>